<sequence>MVVVAGGARRRRRRVEGVVAGGQITGRSGGREKRRERRGLGSYRHRRPRRHPRRECSGATAATTVVVAAAVLTAVTGMEEEMGKKKEGRWRKMELTCGSHVQGLPNQPTLTGQPTSSTSPSFSQLGLLRIPSKGSKAHEEASGRHRLLPLLLRVSDESRRGAPRRRIRGNPRTASSWARSSARTTYGATREDANHERSSAWAATPIIDMPPASKAGTGVLGSTEDTHALRQPDSDGEAADSDPAQACVAPPGHRHVGPTPLLAHAGWGRERRPFIPGCGEWAELTGPALISRRGGWWVEETAAARAWSRVGTDSGGFGFSKRLLCTIGANTVYQIYLFDKRRGRLTTRDDGR</sequence>
<feature type="compositionally biased region" description="Low complexity" evidence="1">
    <location>
        <begin position="107"/>
        <end position="122"/>
    </location>
</feature>
<dbReference type="EnsemblPlants" id="OPUNC06G21400.1">
    <property type="protein sequence ID" value="OPUNC06G21400.1"/>
    <property type="gene ID" value="OPUNC06G21400"/>
</dbReference>
<dbReference type="Gramene" id="OPUNC06G21400.1">
    <property type="protein sequence ID" value="OPUNC06G21400.1"/>
    <property type="gene ID" value="OPUNC06G21400"/>
</dbReference>
<reference evidence="3" key="2">
    <citation type="submission" date="2018-05" db="EMBL/GenBank/DDBJ databases">
        <title>OpunRS2 (Oryza punctata Reference Sequence Version 2).</title>
        <authorList>
            <person name="Zhang J."/>
            <person name="Kudrna D."/>
            <person name="Lee S."/>
            <person name="Talag J."/>
            <person name="Welchert J."/>
            <person name="Wing R.A."/>
        </authorList>
    </citation>
    <scope>NUCLEOTIDE SEQUENCE [LARGE SCALE GENOMIC DNA]</scope>
</reference>
<dbReference type="HOGENOM" id="CLU_788415_0_0_1"/>
<feature type="compositionally biased region" description="Basic and acidic residues" evidence="1">
    <location>
        <begin position="224"/>
        <end position="233"/>
    </location>
</feature>
<feature type="region of interest" description="Disordered" evidence="1">
    <location>
        <begin position="158"/>
        <end position="244"/>
    </location>
</feature>
<feature type="region of interest" description="Disordered" evidence="1">
    <location>
        <begin position="100"/>
        <end position="122"/>
    </location>
</feature>
<proteinExistence type="predicted"/>
<dbReference type="Proteomes" id="UP000026962">
    <property type="component" value="Chromosome 6"/>
</dbReference>
<name>A0A0E0LEB9_ORYPU</name>
<organism evidence="3">
    <name type="scientific">Oryza punctata</name>
    <name type="common">Red rice</name>
    <dbReference type="NCBI Taxonomy" id="4537"/>
    <lineage>
        <taxon>Eukaryota</taxon>
        <taxon>Viridiplantae</taxon>
        <taxon>Streptophyta</taxon>
        <taxon>Embryophyta</taxon>
        <taxon>Tracheophyta</taxon>
        <taxon>Spermatophyta</taxon>
        <taxon>Magnoliopsida</taxon>
        <taxon>Liliopsida</taxon>
        <taxon>Poales</taxon>
        <taxon>Poaceae</taxon>
        <taxon>BOP clade</taxon>
        <taxon>Oryzoideae</taxon>
        <taxon>Oryzeae</taxon>
        <taxon>Oryzinae</taxon>
        <taxon>Oryza</taxon>
    </lineage>
</organism>
<dbReference type="AlphaFoldDB" id="A0A0E0LEB9"/>
<feature type="transmembrane region" description="Helical" evidence="2">
    <location>
        <begin position="56"/>
        <end position="78"/>
    </location>
</feature>
<feature type="region of interest" description="Disordered" evidence="1">
    <location>
        <begin position="20"/>
        <end position="60"/>
    </location>
</feature>
<feature type="compositionally biased region" description="Low complexity" evidence="1">
    <location>
        <begin position="170"/>
        <end position="185"/>
    </location>
</feature>
<evidence type="ECO:0000256" key="2">
    <source>
        <dbReference type="SAM" id="Phobius"/>
    </source>
</evidence>
<protein>
    <submittedName>
        <fullName evidence="3">Uncharacterized protein</fullName>
    </submittedName>
</protein>
<keyword evidence="4" id="KW-1185">Reference proteome</keyword>
<feature type="compositionally biased region" description="Basic residues" evidence="1">
    <location>
        <begin position="32"/>
        <end position="53"/>
    </location>
</feature>
<evidence type="ECO:0000313" key="4">
    <source>
        <dbReference type="Proteomes" id="UP000026962"/>
    </source>
</evidence>
<accession>A0A0E0LEB9</accession>
<keyword evidence="2" id="KW-0812">Transmembrane</keyword>
<reference evidence="3" key="1">
    <citation type="submission" date="2015-04" db="UniProtKB">
        <authorList>
            <consortium name="EnsemblPlants"/>
        </authorList>
    </citation>
    <scope>IDENTIFICATION</scope>
</reference>
<evidence type="ECO:0000313" key="3">
    <source>
        <dbReference type="EnsemblPlants" id="OPUNC06G21400.1"/>
    </source>
</evidence>
<keyword evidence="2" id="KW-0472">Membrane</keyword>
<feature type="compositionally biased region" description="Basic and acidic residues" evidence="1">
    <location>
        <begin position="189"/>
        <end position="198"/>
    </location>
</feature>
<evidence type="ECO:0000256" key="1">
    <source>
        <dbReference type="SAM" id="MobiDB-lite"/>
    </source>
</evidence>
<keyword evidence="2" id="KW-1133">Transmembrane helix</keyword>